<evidence type="ECO:0000313" key="4">
    <source>
        <dbReference type="EMBL" id="SMY36346.1"/>
    </source>
</evidence>
<sequence length="1097" mass="112906">MTLKGNHFMKTHLKPISMWVAAGLITVGAGSISSQALAATAAGTDIKNLATVTYEDTSGNSYTATSNEAIVTVKQIYSATIEKDLDKPGAPGQTVYLPHVLTNTGNGIDTYTLTFGQNLPTGDTRGPDTQDATSIKLFHDIDNSGEPGPGEPEFVSGDTVTINGGSIMNLIVAASIDPTTAIGETIGVQIEAEAHEGTGSAIDGSVSDPIGNNDSADDTNGDLITVTNDAVLNMTKSADHLENLGTEQSLGVDVDGDTSNDLPVSLIRYTVTVKNNGNTAAKDVVIFDGIPDGTTLVTASTGALYDPTSTLQASSNDTLITSVANLVNEGSHGVDLDQDGATDSNEADIGPGLDLNSNGNTSDSSLPGVYAIDKFMDVGNNMTMTFYVAYSPDIISGDTDIGNVAYSCADLNGDGDFEDDGECGNPDPTKAGPDTTNPTTTPTTSTTGVGITDTGPETGTSGGGDTDGSGNGIQTVGGGSSGSDVFFYNKIINNGNTVDSFDLTTVNTSFPPLTGFQYWNADGTGQLVDTNGHNGADTGPVQPATCDNSTPATVDGITVNCNEVLIRVVAKLPADAADYTAPFDATTTATSFNDKSKSGSKVERLATITGPTVDIANSPITDVTPGTNLDPFDVSDGFTSADVATTFNEPLGTTVMVPLYIANEGGSSDAFILRAEGSYDGAAWLPTLPQGWTVVFKHNGIDTDHSGAVDIPATGAVITSTPLIPGGGVLWVTAEITIPLDPTLALSDSLQPSAIDANGDSDLDYIISMVVESTASGATDRKVEAFDIDDAASIDISPLSLSEQVEPGGNVGYEHTLSNNGNTTETIDLSSSNNTPGFNNTIMIDTDGDGTPDKEIGNLCDAPVVSPISVLQASTGVATDIEVTCDATDGSDTVPSLTIEPGETVELFVTVFAPGTATSGTTNITTINAVSTTDPSVNATGLDNSEVVQGQVRLYKFTDIDVGCDGSGESDMPKNFQKQHTTRVAPGDCVVWKLVAINEGSSTALNTVITDKRTEYTQFSNGGELVQCRNSVDTGAVKFATDADYALKTDDLGPLCNPDGTTGADVTPLISGDTVTFTVNDLEPGDRVVGHFVVEVD</sequence>
<dbReference type="NCBIfam" id="TIGR01451">
    <property type="entry name" value="B_ant_repeat"/>
    <property type="match status" value="1"/>
</dbReference>
<proteinExistence type="predicted"/>
<dbReference type="EMBL" id="FYAK01000004">
    <property type="protein sequence ID" value="SMY36346.1"/>
    <property type="molecule type" value="Genomic_DNA"/>
</dbReference>
<feature type="region of interest" description="Disordered" evidence="1">
    <location>
        <begin position="198"/>
        <end position="221"/>
    </location>
</feature>
<dbReference type="Pfam" id="PF01345">
    <property type="entry name" value="DUF11"/>
    <property type="match status" value="1"/>
</dbReference>
<feature type="compositionally biased region" description="Gly residues" evidence="1">
    <location>
        <begin position="460"/>
        <end position="476"/>
    </location>
</feature>
<evidence type="ECO:0000256" key="1">
    <source>
        <dbReference type="SAM" id="MobiDB-lite"/>
    </source>
</evidence>
<keyword evidence="5" id="KW-1185">Reference proteome</keyword>
<feature type="chain" id="PRO_5012780258" description="DUF11 domain-containing protein" evidence="2">
    <location>
        <begin position="39"/>
        <end position="1097"/>
    </location>
</feature>
<protein>
    <recommendedName>
        <fullName evidence="3">DUF11 domain-containing protein</fullName>
    </recommendedName>
</protein>
<name>A0A1Y6MIG6_9GAMM</name>
<feature type="region of interest" description="Disordered" evidence="1">
    <location>
        <begin position="417"/>
        <end position="476"/>
    </location>
</feature>
<feature type="compositionally biased region" description="Low complexity" evidence="1">
    <location>
        <begin position="429"/>
        <end position="459"/>
    </location>
</feature>
<evidence type="ECO:0000256" key="2">
    <source>
        <dbReference type="SAM" id="SignalP"/>
    </source>
</evidence>
<feature type="domain" description="DUF11" evidence="3">
    <location>
        <begin position="265"/>
        <end position="311"/>
    </location>
</feature>
<dbReference type="Proteomes" id="UP000195963">
    <property type="component" value="Unassembled WGS sequence"/>
</dbReference>
<dbReference type="AlphaFoldDB" id="A0A1Y6MIG6"/>
<organism evidence="4 5">
    <name type="scientific">Photobacterium malacitanum</name>
    <dbReference type="NCBI Taxonomy" id="2204294"/>
    <lineage>
        <taxon>Bacteria</taxon>
        <taxon>Pseudomonadati</taxon>
        <taxon>Pseudomonadota</taxon>
        <taxon>Gammaproteobacteria</taxon>
        <taxon>Vibrionales</taxon>
        <taxon>Vibrionaceae</taxon>
        <taxon>Photobacterium</taxon>
    </lineage>
</organism>
<dbReference type="InterPro" id="IPR047589">
    <property type="entry name" value="DUF11_rpt"/>
</dbReference>
<feature type="region of interest" description="Disordered" evidence="1">
    <location>
        <begin position="336"/>
        <end position="362"/>
    </location>
</feature>
<evidence type="ECO:0000313" key="5">
    <source>
        <dbReference type="Proteomes" id="UP000195963"/>
    </source>
</evidence>
<keyword evidence="2" id="KW-0732">Signal</keyword>
<gene>
    <name evidence="4" type="ORF">PMAL9190_02337</name>
</gene>
<reference evidence="5" key="1">
    <citation type="submission" date="2017-06" db="EMBL/GenBank/DDBJ databases">
        <authorList>
            <person name="Rodrigo-Torres L."/>
            <person name="Arahal R.D."/>
            <person name="Lucena T."/>
        </authorList>
    </citation>
    <scope>NUCLEOTIDE SEQUENCE [LARGE SCALE GENOMIC DNA]</scope>
    <source>
        <strain evidence="5">CECT 9190</strain>
    </source>
</reference>
<accession>A0A1Y6MIG6</accession>
<dbReference type="InterPro" id="IPR001434">
    <property type="entry name" value="OmcB-like_DUF11"/>
</dbReference>
<feature type="signal peptide" evidence="2">
    <location>
        <begin position="1"/>
        <end position="38"/>
    </location>
</feature>
<evidence type="ECO:0000259" key="3">
    <source>
        <dbReference type="Pfam" id="PF01345"/>
    </source>
</evidence>